<evidence type="ECO:0000259" key="11">
    <source>
        <dbReference type="Pfam" id="PF13847"/>
    </source>
</evidence>
<dbReference type="InterPro" id="IPR029489">
    <property type="entry name" value="OGT/SEC/SPY_C"/>
</dbReference>
<evidence type="ECO:0000256" key="2">
    <source>
        <dbReference type="ARBA" id="ARBA00005386"/>
    </source>
</evidence>
<dbReference type="PROSITE" id="PS50005">
    <property type="entry name" value="TPR"/>
    <property type="match status" value="1"/>
</dbReference>
<dbReference type="SUPFAM" id="SSF48452">
    <property type="entry name" value="TPR-like"/>
    <property type="match status" value="1"/>
</dbReference>
<evidence type="ECO:0000313" key="12">
    <source>
        <dbReference type="EMBL" id="CAG9168621.1"/>
    </source>
</evidence>
<evidence type="ECO:0000256" key="7">
    <source>
        <dbReference type="ARBA" id="ARBA00022803"/>
    </source>
</evidence>
<dbReference type="Gene3D" id="1.25.40.10">
    <property type="entry name" value="Tetratricopeptide repeat domain"/>
    <property type="match status" value="2"/>
</dbReference>
<dbReference type="Proteomes" id="UP000721236">
    <property type="component" value="Unassembled WGS sequence"/>
</dbReference>
<dbReference type="EMBL" id="CAJZAH010000001">
    <property type="protein sequence ID" value="CAG9168621.1"/>
    <property type="molecule type" value="Genomic_DNA"/>
</dbReference>
<dbReference type="Pfam" id="PF13844">
    <property type="entry name" value="Glyco_transf_41"/>
    <property type="match status" value="2"/>
</dbReference>
<evidence type="ECO:0000256" key="1">
    <source>
        <dbReference type="ARBA" id="ARBA00004922"/>
    </source>
</evidence>
<evidence type="ECO:0000256" key="8">
    <source>
        <dbReference type="PROSITE-ProRule" id="PRU00339"/>
    </source>
</evidence>
<keyword evidence="7 8" id="KW-0802">TPR repeat</keyword>
<dbReference type="PANTHER" id="PTHR44835:SF1">
    <property type="entry name" value="PROTEIN O-GLCNAC TRANSFERASE"/>
    <property type="match status" value="1"/>
</dbReference>
<dbReference type="Pfam" id="PF13847">
    <property type="entry name" value="Methyltransf_31"/>
    <property type="match status" value="1"/>
</dbReference>
<dbReference type="PANTHER" id="PTHR44835">
    <property type="entry name" value="UDP-N-ACETYLGLUCOSAMINE--PEPTIDE N-ACETYLGLUCOSAMINYLTRANSFERASE SPINDLY-RELATED"/>
    <property type="match status" value="1"/>
</dbReference>
<dbReference type="InterPro" id="IPR018773">
    <property type="entry name" value="MeTrfase_reg_dom_prd"/>
</dbReference>
<dbReference type="RefSeq" id="WP_224040257.1">
    <property type="nucleotide sequence ID" value="NZ_CAJZAH010000001.1"/>
</dbReference>
<evidence type="ECO:0000259" key="9">
    <source>
        <dbReference type="Pfam" id="PF10119"/>
    </source>
</evidence>
<keyword evidence="12" id="KW-0489">Methyltransferase</keyword>
<protein>
    <recommendedName>
        <fullName evidence="3">protein O-GlcNAc transferase</fullName>
        <ecNumber evidence="3">2.4.1.255</ecNumber>
    </recommendedName>
</protein>
<name>A0ABN7Y7C2_9BURK</name>
<dbReference type="CDD" id="cd02440">
    <property type="entry name" value="AdoMet_MTases"/>
    <property type="match status" value="1"/>
</dbReference>
<dbReference type="Pfam" id="PF13181">
    <property type="entry name" value="TPR_8"/>
    <property type="match status" value="1"/>
</dbReference>
<feature type="domain" description="O-GlcNAc transferase C-terminal" evidence="10">
    <location>
        <begin position="963"/>
        <end position="1130"/>
    </location>
</feature>
<comment type="caution">
    <text evidence="12">The sequence shown here is derived from an EMBL/GenBank/DDBJ whole genome shotgun (WGS) entry which is preliminary data.</text>
</comment>
<dbReference type="Gene3D" id="3.40.50.150">
    <property type="entry name" value="Vaccinia Virus protein VP39"/>
    <property type="match status" value="1"/>
</dbReference>
<evidence type="ECO:0000256" key="4">
    <source>
        <dbReference type="ARBA" id="ARBA00022676"/>
    </source>
</evidence>
<evidence type="ECO:0000256" key="6">
    <source>
        <dbReference type="ARBA" id="ARBA00022737"/>
    </source>
</evidence>
<dbReference type="SMART" id="SM00028">
    <property type="entry name" value="TPR"/>
    <property type="match status" value="3"/>
</dbReference>
<organism evidence="12 13">
    <name type="scientific">Cupriavidus respiraculi</name>
    <dbReference type="NCBI Taxonomy" id="195930"/>
    <lineage>
        <taxon>Bacteria</taxon>
        <taxon>Pseudomonadati</taxon>
        <taxon>Pseudomonadota</taxon>
        <taxon>Betaproteobacteria</taxon>
        <taxon>Burkholderiales</taxon>
        <taxon>Burkholderiaceae</taxon>
        <taxon>Cupriavidus</taxon>
    </lineage>
</organism>
<dbReference type="InterPro" id="IPR051939">
    <property type="entry name" value="Glycosyltr_41/O-GlcNAc_trsf"/>
</dbReference>
<evidence type="ECO:0000256" key="5">
    <source>
        <dbReference type="ARBA" id="ARBA00022679"/>
    </source>
</evidence>
<dbReference type="Pfam" id="PF10119">
    <property type="entry name" value="MethyTransf_Reg"/>
    <property type="match status" value="1"/>
</dbReference>
<gene>
    <name evidence="12" type="primary">COQ3</name>
    <name evidence="12" type="ORF">LMG21510_01162</name>
</gene>
<evidence type="ECO:0000259" key="10">
    <source>
        <dbReference type="Pfam" id="PF13844"/>
    </source>
</evidence>
<feature type="domain" description="Methyltransferase" evidence="11">
    <location>
        <begin position="50"/>
        <end position="157"/>
    </location>
</feature>
<keyword evidence="12" id="KW-0830">Ubiquinone</keyword>
<keyword evidence="4" id="KW-0328">Glycosyltransferase</keyword>
<dbReference type="GO" id="GO:0032259">
    <property type="term" value="P:methylation"/>
    <property type="evidence" value="ECO:0007669"/>
    <property type="project" value="UniProtKB-KW"/>
</dbReference>
<dbReference type="SUPFAM" id="SSF53335">
    <property type="entry name" value="S-adenosyl-L-methionine-dependent methyltransferases"/>
    <property type="match status" value="1"/>
</dbReference>
<feature type="domain" description="Methyltransferase regulatory" evidence="9">
    <location>
        <begin position="224"/>
        <end position="306"/>
    </location>
</feature>
<dbReference type="InterPro" id="IPR019734">
    <property type="entry name" value="TPR_rpt"/>
</dbReference>
<feature type="repeat" description="TPR" evidence="8">
    <location>
        <begin position="709"/>
        <end position="742"/>
    </location>
</feature>
<dbReference type="GO" id="GO:0102208">
    <property type="term" value="F:2-polyprenyl-6-hydroxyphenol methylase activity"/>
    <property type="evidence" value="ECO:0007669"/>
    <property type="project" value="UniProtKB-EC"/>
</dbReference>
<keyword evidence="6" id="KW-0677">Repeat</keyword>
<dbReference type="InterPro" id="IPR025714">
    <property type="entry name" value="Methyltranfer_dom"/>
</dbReference>
<reference evidence="12 13" key="1">
    <citation type="submission" date="2021-08" db="EMBL/GenBank/DDBJ databases">
        <authorList>
            <person name="Peeters C."/>
        </authorList>
    </citation>
    <scope>NUCLEOTIDE SEQUENCE [LARGE SCALE GENOMIC DNA]</scope>
    <source>
        <strain evidence="12 13">LMG 21510</strain>
    </source>
</reference>
<keyword evidence="5 12" id="KW-0808">Transferase</keyword>
<dbReference type="InterPro" id="IPR029063">
    <property type="entry name" value="SAM-dependent_MTases_sf"/>
</dbReference>
<sequence>MNLSDTVIGEKAAPQEQAQAAPRTVFASSPIQLRAAAHLYGIETVPLAQARVLELGCGVGDNLFPFALGYPGAHVVGVDANPDDVETARANAARLGAANVRFHVMGEVDLVADLGQFDYIVLHQTYGTVPDELGHALLALCKQLLSPLGVAFVSYHTLPGWKGKDVLRDAMQFAGHAASGIAESIAEARTMLTMFSECLADNPRLASPLAPMLDYAKGLSDDELATEFLQDGAPSAGYFIEFANTVVQHGLVHIGDAEPEQEIPQTFGAKVALFSSLKGLGQTAAVRQQFLDFAVGRQFRQSMLVHQERAGQCLSAPDLSRLDALRFAGVFRMHRAEPGVPIDRRRYSNQAGRSIVTGDTRVAAVMAALTASWPASCSVADLAAAMPDQAWEDKDVLRQSVRKALETMLRAGILRMAAEATPYDVDTAASLRLLPHLRAALDAQPDGGQLGTWSLWHAPVQLALSADEAQFLRGDDAAAPAHLCRESAAAAEEPERENPLDIPGLMERLRDQGLLTGSAQAWADHYQALSTRNDWRDVVWWHRMEAHFTHVLRDAATAGVQQTAQAKALSRALRNDFVRIQTLWDAAKLPEAETELRALLQNHPASADGWHSLARLLKQQGRADDALVAMGRAISLKALDPDAQTEFSDMLVEHRRYVSAEQIANRAVLLKPTDPVKYNRLALALRWARKFDAALGCLQASLKLDPRFDRTHNMLGIVYSESGDLNMAEASYRRALELNPQLHAVQSNMLFLMSHRSCYSAKDLFREHRSFGEMAAKRARGQVQKRHANDRDPARPLRVGFVSGDLRQHAVMNFLEPIWEELDREQYQIYAYHTGDQDDRTSERVKPLTKSWRRVRSMTEAQLRDLIVQDRIDILFDLSGHTDGNRLTAFAMRPAPVQVSWIGYPGTTGLAEMDYFITDSHAAAPGVLDAQFTEKLVYLPAAFTFRPSPDSAPVGPSPAMKNGYVTFGSFNRYTKISDDVLALWGRVLTSVPDSRIFMGNMDADLSVRIKERFARFGVSADRIRTRPNVAMKTYLAMHNEVDIALDTFPYTGGTTTCHSLWMGVPILALSGETRVSRQTSGVLHQVGLSDWVSESADELVEKAVRWANDIPGLAAHRAGMRQRIETSSLLRPDFVARGLEKAMRKMWASWCASEPATSFTIEP</sequence>
<comment type="similarity">
    <text evidence="2">Belongs to the glycosyltransferase 41 family. O-GlcNAc transferase subfamily.</text>
</comment>
<dbReference type="Pfam" id="PF13432">
    <property type="entry name" value="TPR_16"/>
    <property type="match status" value="1"/>
</dbReference>
<comment type="pathway">
    <text evidence="1">Protein modification; protein glycosylation.</text>
</comment>
<dbReference type="EC" id="2.4.1.255" evidence="3"/>
<proteinExistence type="inferred from homology"/>
<dbReference type="Gene3D" id="3.40.50.11380">
    <property type="match status" value="1"/>
</dbReference>
<feature type="domain" description="O-GlcNAc transferase C-terminal" evidence="10">
    <location>
        <begin position="793"/>
        <end position="943"/>
    </location>
</feature>
<dbReference type="Gene3D" id="3.40.50.2000">
    <property type="entry name" value="Glycogen Phosphorylase B"/>
    <property type="match status" value="1"/>
</dbReference>
<accession>A0ABN7Y7C2</accession>
<keyword evidence="13" id="KW-1185">Reference proteome</keyword>
<evidence type="ECO:0000313" key="13">
    <source>
        <dbReference type="Proteomes" id="UP000721236"/>
    </source>
</evidence>
<dbReference type="InterPro" id="IPR011990">
    <property type="entry name" value="TPR-like_helical_dom_sf"/>
</dbReference>
<evidence type="ECO:0000256" key="3">
    <source>
        <dbReference type="ARBA" id="ARBA00011970"/>
    </source>
</evidence>